<dbReference type="GO" id="GO:0005829">
    <property type="term" value="C:cytosol"/>
    <property type="evidence" value="ECO:0007669"/>
    <property type="project" value="TreeGrafter"/>
</dbReference>
<reference evidence="8" key="1">
    <citation type="submission" date="2021-01" db="EMBL/GenBank/DDBJ databases">
        <title>Whole genome shotgun sequence of Virgisporangium aurantiacum NBRC 16421.</title>
        <authorList>
            <person name="Komaki H."/>
            <person name="Tamura T."/>
        </authorList>
    </citation>
    <scope>NUCLEOTIDE SEQUENCE</scope>
    <source>
        <strain evidence="8">NBRC 16421</strain>
    </source>
</reference>
<evidence type="ECO:0000256" key="3">
    <source>
        <dbReference type="ARBA" id="ARBA00022670"/>
    </source>
</evidence>
<dbReference type="InterPro" id="IPR023302">
    <property type="entry name" value="Pept_S9A_N"/>
</dbReference>
<dbReference type="EMBL" id="BOPG01000029">
    <property type="protein sequence ID" value="GIJ57116.1"/>
    <property type="molecule type" value="Genomic_DNA"/>
</dbReference>
<protein>
    <recommendedName>
        <fullName evidence="2">prolyl oligopeptidase</fullName>
        <ecNumber evidence="2">3.4.21.26</ecNumber>
    </recommendedName>
</protein>
<evidence type="ECO:0000313" key="8">
    <source>
        <dbReference type="EMBL" id="GIJ57116.1"/>
    </source>
</evidence>
<dbReference type="PRINTS" id="PR00862">
    <property type="entry name" value="PROLIGOPTASE"/>
</dbReference>
<dbReference type="SUPFAM" id="SSF53474">
    <property type="entry name" value="alpha/beta-Hydrolases"/>
    <property type="match status" value="1"/>
</dbReference>
<gene>
    <name evidence="8" type="ORF">Vau01_046320</name>
</gene>
<dbReference type="InterPro" id="IPR051167">
    <property type="entry name" value="Prolyl_oligopep/macrocyclase"/>
</dbReference>
<keyword evidence="3" id="KW-0645">Protease</keyword>
<evidence type="ECO:0000313" key="9">
    <source>
        <dbReference type="Proteomes" id="UP000612585"/>
    </source>
</evidence>
<keyword evidence="4" id="KW-0378">Hydrolase</keyword>
<dbReference type="Gene3D" id="3.40.50.1820">
    <property type="entry name" value="alpha/beta hydrolase"/>
    <property type="match status" value="1"/>
</dbReference>
<dbReference type="GO" id="GO:0004252">
    <property type="term" value="F:serine-type endopeptidase activity"/>
    <property type="evidence" value="ECO:0007669"/>
    <property type="project" value="UniProtKB-EC"/>
</dbReference>
<dbReference type="InterPro" id="IPR001375">
    <property type="entry name" value="Peptidase_S9_cat"/>
</dbReference>
<dbReference type="Gene3D" id="2.130.10.120">
    <property type="entry name" value="Prolyl oligopeptidase, N-terminal domain"/>
    <property type="match status" value="1"/>
</dbReference>
<evidence type="ECO:0000256" key="2">
    <source>
        <dbReference type="ARBA" id="ARBA00011897"/>
    </source>
</evidence>
<dbReference type="EC" id="3.4.21.26" evidence="2"/>
<accession>A0A8J4E0S3</accession>
<evidence type="ECO:0000259" key="7">
    <source>
        <dbReference type="Pfam" id="PF02897"/>
    </source>
</evidence>
<keyword evidence="9" id="KW-1185">Reference proteome</keyword>
<evidence type="ECO:0000256" key="5">
    <source>
        <dbReference type="ARBA" id="ARBA00022825"/>
    </source>
</evidence>
<dbReference type="InterPro" id="IPR002470">
    <property type="entry name" value="Peptidase_S9A"/>
</dbReference>
<dbReference type="PANTHER" id="PTHR42881">
    <property type="entry name" value="PROLYL ENDOPEPTIDASE"/>
    <property type="match status" value="1"/>
</dbReference>
<evidence type="ECO:0000256" key="4">
    <source>
        <dbReference type="ARBA" id="ARBA00022801"/>
    </source>
</evidence>
<feature type="domain" description="Peptidase S9A N-terminal" evidence="7">
    <location>
        <begin position="7"/>
        <end position="408"/>
    </location>
</feature>
<evidence type="ECO:0000259" key="6">
    <source>
        <dbReference type="Pfam" id="PF00326"/>
    </source>
</evidence>
<comment type="catalytic activity">
    <reaction evidence="1">
        <text>Hydrolysis of Pro-|-Xaa &gt;&gt; Ala-|-Xaa in oligopeptides.</text>
        <dbReference type="EC" id="3.4.21.26"/>
    </reaction>
</comment>
<dbReference type="InterPro" id="IPR029058">
    <property type="entry name" value="AB_hydrolase_fold"/>
</dbReference>
<sequence length="691" mass="73631">MRYPEAVREPVVDDLHGHLVPDPYRWLEDADAAPTRAWLDAQADLWRTYADRLADREAFHRRVAELADVGLVCAPVWRGNRRFWLGQRPGQEHAVVRVAGAGIADAAGATLLDPMALDPTGLTTLDAWHPDRTGERVAYQVSRHGAERAELHVLDVATGRRLDGPIDRCRYSPVVWQPGGGSFFYVRSLPGHSARHRRVYLHRVGSPAGSDTLVFGAGHDETTRFGLGGSDDGRWLVISAAVGSASGNELWLVDVSTGGLRLVHRHPDARAVGHVDRNGRLYVLTNLDAPQGRLCVADAADPRPAGWRDLIPADPDAALSDFVVLDGPRLDRPVLLIARIRRGAAELTVHDLADGRLREPVRLPGAGHVGQVTARPDGHEAWFTYTDSVTPPTVYRVDARTGASGVWAAPPGTADLPAVETNELTCASTDGTPVPVTVISRAGGTGPRPTILYGYGGFGAPTTPTYSAYVLAWVAAGGVFALAHLRGGGGHGAHWHRDGRLDRKQNVVDDFVAVAEGLIRTGWTTAGLLGACGESNGGLVVGAAITQRPELFAAAVCSAPLLDMVRYERSGMGTAWRAEYGSAADPDQLGRLLAYSPYHRVRERVGYPAVLFTVFDGDTRVDPMHARKMCAALQWATKRTAPVLLRTEGGVGHGARGAGRAVGLAADILAFTAAQTGLTLAGEAGKAGDAS</sequence>
<keyword evidence="5" id="KW-0720">Serine protease</keyword>
<name>A0A8J4E0S3_9ACTN</name>
<dbReference type="PANTHER" id="PTHR42881:SF2">
    <property type="entry name" value="PROLYL ENDOPEPTIDASE"/>
    <property type="match status" value="1"/>
</dbReference>
<dbReference type="Proteomes" id="UP000612585">
    <property type="component" value="Unassembled WGS sequence"/>
</dbReference>
<evidence type="ECO:0000256" key="1">
    <source>
        <dbReference type="ARBA" id="ARBA00001070"/>
    </source>
</evidence>
<dbReference type="GO" id="GO:0006508">
    <property type="term" value="P:proteolysis"/>
    <property type="evidence" value="ECO:0007669"/>
    <property type="project" value="UniProtKB-KW"/>
</dbReference>
<proteinExistence type="predicted"/>
<dbReference type="AlphaFoldDB" id="A0A8J4E0S3"/>
<dbReference type="Pfam" id="PF02897">
    <property type="entry name" value="Peptidase_S9_N"/>
    <property type="match status" value="1"/>
</dbReference>
<dbReference type="Pfam" id="PF00326">
    <property type="entry name" value="Peptidase_S9"/>
    <property type="match status" value="1"/>
</dbReference>
<organism evidence="8 9">
    <name type="scientific">Virgisporangium aurantiacum</name>
    <dbReference type="NCBI Taxonomy" id="175570"/>
    <lineage>
        <taxon>Bacteria</taxon>
        <taxon>Bacillati</taxon>
        <taxon>Actinomycetota</taxon>
        <taxon>Actinomycetes</taxon>
        <taxon>Micromonosporales</taxon>
        <taxon>Micromonosporaceae</taxon>
        <taxon>Virgisporangium</taxon>
    </lineage>
</organism>
<dbReference type="RefSeq" id="WP_203996227.1">
    <property type="nucleotide sequence ID" value="NZ_BOPG01000029.1"/>
</dbReference>
<dbReference type="GO" id="GO:0070012">
    <property type="term" value="F:oligopeptidase activity"/>
    <property type="evidence" value="ECO:0007669"/>
    <property type="project" value="TreeGrafter"/>
</dbReference>
<comment type="caution">
    <text evidence="8">The sequence shown here is derived from an EMBL/GenBank/DDBJ whole genome shotgun (WGS) entry which is preliminary data.</text>
</comment>
<dbReference type="SUPFAM" id="SSF50993">
    <property type="entry name" value="Peptidase/esterase 'gauge' domain"/>
    <property type="match status" value="1"/>
</dbReference>
<feature type="domain" description="Peptidase S9 prolyl oligopeptidase catalytic" evidence="6">
    <location>
        <begin position="469"/>
        <end position="677"/>
    </location>
</feature>